<reference evidence="6" key="2">
    <citation type="submission" date="2015-01" db="EMBL/GenBank/DDBJ databases">
        <title>Evolutionary Origins and Diversification of the Mycorrhizal Mutualists.</title>
        <authorList>
            <consortium name="DOE Joint Genome Institute"/>
            <consortium name="Mycorrhizal Genomics Consortium"/>
            <person name="Kohler A."/>
            <person name="Kuo A."/>
            <person name="Nagy L.G."/>
            <person name="Floudas D."/>
            <person name="Copeland A."/>
            <person name="Barry K.W."/>
            <person name="Cichocki N."/>
            <person name="Veneault-Fourrey C."/>
            <person name="LaButti K."/>
            <person name="Lindquist E.A."/>
            <person name="Lipzen A."/>
            <person name="Lundell T."/>
            <person name="Morin E."/>
            <person name="Murat C."/>
            <person name="Riley R."/>
            <person name="Ohm R."/>
            <person name="Sun H."/>
            <person name="Tunlid A."/>
            <person name="Henrissat B."/>
            <person name="Grigoriev I.V."/>
            <person name="Hibbett D.S."/>
            <person name="Martin F."/>
        </authorList>
    </citation>
    <scope>NUCLEOTIDE SEQUENCE [LARGE SCALE GENOMIC DNA]</scope>
    <source>
        <strain evidence="6">UH-Slu-Lm8-n1</strain>
    </source>
</reference>
<dbReference type="EMBL" id="KN835509">
    <property type="protein sequence ID" value="KIK36667.1"/>
    <property type="molecule type" value="Genomic_DNA"/>
</dbReference>
<dbReference type="Gene3D" id="3.40.50.150">
    <property type="entry name" value="Vaccinia Virus protein VP39"/>
    <property type="match status" value="1"/>
</dbReference>
<keyword evidence="6" id="KW-1185">Reference proteome</keyword>
<evidence type="ECO:0000256" key="2">
    <source>
        <dbReference type="ARBA" id="ARBA00022603"/>
    </source>
</evidence>
<feature type="domain" description="Methyltransferase type 11" evidence="4">
    <location>
        <begin position="45"/>
        <end position="142"/>
    </location>
</feature>
<dbReference type="InParanoid" id="A0A0D0AQV9"/>
<protein>
    <recommendedName>
        <fullName evidence="4">Methyltransferase type 11 domain-containing protein</fullName>
    </recommendedName>
</protein>
<dbReference type="Proteomes" id="UP000054485">
    <property type="component" value="Unassembled WGS sequence"/>
</dbReference>
<dbReference type="GO" id="GO:0032259">
    <property type="term" value="P:methylation"/>
    <property type="evidence" value="ECO:0007669"/>
    <property type="project" value="UniProtKB-KW"/>
</dbReference>
<dbReference type="STRING" id="930992.A0A0D0AQV9"/>
<name>A0A0D0AQV9_9AGAM</name>
<reference evidence="5 6" key="1">
    <citation type="submission" date="2014-04" db="EMBL/GenBank/DDBJ databases">
        <authorList>
            <consortium name="DOE Joint Genome Institute"/>
            <person name="Kuo A."/>
            <person name="Ruytinx J."/>
            <person name="Rineau F."/>
            <person name="Colpaert J."/>
            <person name="Kohler A."/>
            <person name="Nagy L.G."/>
            <person name="Floudas D."/>
            <person name="Copeland A."/>
            <person name="Barry K.W."/>
            <person name="Cichocki N."/>
            <person name="Veneault-Fourrey C."/>
            <person name="LaButti K."/>
            <person name="Lindquist E.A."/>
            <person name="Lipzen A."/>
            <person name="Lundell T."/>
            <person name="Morin E."/>
            <person name="Murat C."/>
            <person name="Sun H."/>
            <person name="Tunlid A."/>
            <person name="Henrissat B."/>
            <person name="Grigoriev I.V."/>
            <person name="Hibbett D.S."/>
            <person name="Martin F."/>
            <person name="Nordberg H.P."/>
            <person name="Cantor M.N."/>
            <person name="Hua S.X."/>
        </authorList>
    </citation>
    <scope>NUCLEOTIDE SEQUENCE [LARGE SCALE GENOMIC DNA]</scope>
    <source>
        <strain evidence="5 6">UH-Slu-Lm8-n1</strain>
    </source>
</reference>
<dbReference type="Pfam" id="PF08241">
    <property type="entry name" value="Methyltransf_11"/>
    <property type="match status" value="1"/>
</dbReference>
<accession>A0A0D0AQV9</accession>
<keyword evidence="2" id="KW-0489">Methyltransferase</keyword>
<organism evidence="5 6">
    <name type="scientific">Suillus luteus UH-Slu-Lm8-n1</name>
    <dbReference type="NCBI Taxonomy" id="930992"/>
    <lineage>
        <taxon>Eukaryota</taxon>
        <taxon>Fungi</taxon>
        <taxon>Dikarya</taxon>
        <taxon>Basidiomycota</taxon>
        <taxon>Agaricomycotina</taxon>
        <taxon>Agaricomycetes</taxon>
        <taxon>Agaricomycetidae</taxon>
        <taxon>Boletales</taxon>
        <taxon>Suillineae</taxon>
        <taxon>Suillaceae</taxon>
        <taxon>Suillus</taxon>
    </lineage>
</organism>
<dbReference type="InterPro" id="IPR013216">
    <property type="entry name" value="Methyltransf_11"/>
</dbReference>
<keyword evidence="3" id="KW-0808">Transferase</keyword>
<evidence type="ECO:0000313" key="5">
    <source>
        <dbReference type="EMBL" id="KIK36667.1"/>
    </source>
</evidence>
<comment type="similarity">
    <text evidence="1">Belongs to the methyltransferase superfamily.</text>
</comment>
<dbReference type="HOGENOM" id="CLU_049344_1_1_1"/>
<evidence type="ECO:0000259" key="4">
    <source>
        <dbReference type="Pfam" id="PF08241"/>
    </source>
</evidence>
<proteinExistence type="inferred from homology"/>
<dbReference type="PANTHER" id="PTHR44942:SF4">
    <property type="entry name" value="METHYLTRANSFERASE TYPE 11 DOMAIN-CONTAINING PROTEIN"/>
    <property type="match status" value="1"/>
</dbReference>
<dbReference type="PANTHER" id="PTHR44942">
    <property type="entry name" value="METHYLTRANSF_11 DOMAIN-CONTAINING PROTEIN"/>
    <property type="match status" value="1"/>
</dbReference>
<dbReference type="GO" id="GO:0008757">
    <property type="term" value="F:S-adenosylmethionine-dependent methyltransferase activity"/>
    <property type="evidence" value="ECO:0007669"/>
    <property type="project" value="InterPro"/>
</dbReference>
<dbReference type="AlphaFoldDB" id="A0A0D0AQV9"/>
<dbReference type="CDD" id="cd02440">
    <property type="entry name" value="AdoMet_MTases"/>
    <property type="match status" value="1"/>
</dbReference>
<evidence type="ECO:0000256" key="1">
    <source>
        <dbReference type="ARBA" id="ARBA00008361"/>
    </source>
</evidence>
<evidence type="ECO:0000256" key="3">
    <source>
        <dbReference type="ARBA" id="ARBA00022679"/>
    </source>
</evidence>
<dbReference type="OrthoDB" id="10027013at2759"/>
<dbReference type="InterPro" id="IPR029063">
    <property type="entry name" value="SAM-dependent_MTases_sf"/>
</dbReference>
<evidence type="ECO:0000313" key="6">
    <source>
        <dbReference type="Proteomes" id="UP000054485"/>
    </source>
</evidence>
<sequence>MATFAKSTFDSAIYATFRPTYPKSLFDFIFRYHERNKGARWDRAVDLGCGTGQATLELTSFKHVTGVDPSPKMIEVAQDTLKKQPVSTGQYEYVQASAESLPFLEDGSVDLVIAAQAGHWFDWNKMWPELARVLRKNGSAAFWIYSEFRFTRYPSLTKIINDYAQGTDPLNSVGPYWQQPGRSILDNHLVEVPDGNEVVPGAFTDFERIFFTGDHFPSLPSPRSVILRKKTTWDDLLSYLNTWSSLHTFRQHNPTDGENPRGDLAVRFWKDLKEGVEREEGRVLEGHDEVDIEWPVAMIMIKRA</sequence>
<dbReference type="InterPro" id="IPR051052">
    <property type="entry name" value="Diverse_substrate_MTase"/>
</dbReference>
<dbReference type="SUPFAM" id="SSF53335">
    <property type="entry name" value="S-adenosyl-L-methionine-dependent methyltransferases"/>
    <property type="match status" value="1"/>
</dbReference>
<gene>
    <name evidence="5" type="ORF">CY34DRAFT_811121</name>
</gene>